<dbReference type="KEGG" id="sbat:G4Z16_29075"/>
<name>A0A7T1TB79_9ACTN</name>
<dbReference type="Pfam" id="PF12277">
    <property type="entry name" value="DUF3618"/>
    <property type="match status" value="1"/>
</dbReference>
<dbReference type="InterPro" id="IPR022062">
    <property type="entry name" value="DUF3618"/>
</dbReference>
<feature type="transmembrane region" description="Helical" evidence="1">
    <location>
        <begin position="81"/>
        <end position="100"/>
    </location>
</feature>
<gene>
    <name evidence="2" type="ORF">G4Z16_29075</name>
</gene>
<dbReference type="EMBL" id="CP048882">
    <property type="protein sequence ID" value="QPP09798.1"/>
    <property type="molecule type" value="Genomic_DNA"/>
</dbReference>
<organism evidence="2 3">
    <name type="scientific">Streptomyces bathyalis</name>
    <dbReference type="NCBI Taxonomy" id="2710756"/>
    <lineage>
        <taxon>Bacteria</taxon>
        <taxon>Bacillati</taxon>
        <taxon>Actinomycetota</taxon>
        <taxon>Actinomycetes</taxon>
        <taxon>Kitasatosporales</taxon>
        <taxon>Streptomycetaceae</taxon>
        <taxon>Streptomyces</taxon>
    </lineage>
</organism>
<keyword evidence="1" id="KW-0472">Membrane</keyword>
<evidence type="ECO:0000313" key="3">
    <source>
        <dbReference type="Proteomes" id="UP000595046"/>
    </source>
</evidence>
<accession>A0A7T1TB79</accession>
<dbReference type="Proteomes" id="UP000595046">
    <property type="component" value="Chromosome"/>
</dbReference>
<dbReference type="AlphaFoldDB" id="A0A7T1TB79"/>
<evidence type="ECO:0000256" key="1">
    <source>
        <dbReference type="SAM" id="Phobius"/>
    </source>
</evidence>
<dbReference type="RefSeq" id="WP_197353562.1">
    <property type="nucleotide sequence ID" value="NZ_CP048882.1"/>
</dbReference>
<keyword evidence="1" id="KW-1133">Transmembrane helix</keyword>
<protein>
    <submittedName>
        <fullName evidence="2">DUF3618 domain-containing protein</fullName>
    </submittedName>
</protein>
<keyword evidence="3" id="KW-1185">Reference proteome</keyword>
<proteinExistence type="predicted"/>
<sequence length="119" mass="12901">MTRKSGTAGDSRQLRAEVEEAREQLAGTVAELAGKADVKAHAREMASHARSKALFEVNEAKVRMQHTAEEAANSGFTKPGAAIAAVGALGAAALTVYMILHRQRAKQEHHWMCLKHWKG</sequence>
<reference evidence="3" key="1">
    <citation type="submission" date="2020-02" db="EMBL/GenBank/DDBJ databases">
        <title>Streptomyces sp. ASO4wet.</title>
        <authorList>
            <person name="Risdian C."/>
            <person name="Landwehr W."/>
            <person name="Schupp P."/>
            <person name="Wink J."/>
        </authorList>
    </citation>
    <scope>NUCLEOTIDE SEQUENCE [LARGE SCALE GENOMIC DNA]</scope>
    <source>
        <strain evidence="3">ASO4wet</strain>
    </source>
</reference>
<keyword evidence="1" id="KW-0812">Transmembrane</keyword>
<evidence type="ECO:0000313" key="2">
    <source>
        <dbReference type="EMBL" id="QPP09798.1"/>
    </source>
</evidence>